<dbReference type="GeneID" id="105223917"/>
<protein>
    <recommendedName>
        <fullName evidence="2">Protein amnionless</fullName>
    </recommendedName>
</protein>
<sequence>MTEEIILKLLTLLLTISLSSSNKRLLGNPGFDNADAWESGYLPCALEEVIFPETYPAVLPLPTTVDISGLVLPRDGAILFSPESTITLGGELQKRECENGRSRRAYLKMPTTKKWYDPSSWVSTTAHAQNTAIPHLERVPCANETVVMQRTGPLSVDLQNTAYLRLGHLNLAGSLISSDYLNYLIHTDIGQLLFKNSLDTMVQYYHQDTCGCQLDEYFTSPVCQNVIETCERPHCLVPVTPLESCCPICGSVLRFSMEYCSEGNLNKLRKVIAAAIKEQELTADLDYHINYVQIWHSSSIIPQGNYLQAIIVDRDGYSEKSVRFMERLNATTDWSKLFEGPHQLEMIASGRPYNPNITFGSIVLIILCLVFVSVVALVIFAQYAPDHRYLRHVPEWIYDPNRWRAFLLRSTVMFARFENVTAGGVDADVTDGPTMGYDAESGQVRERAFDNPMFGERLKEISAAITSTTAGASAQPTSASATSAAAIVTVGMPKVKEQKLAMKSSGSKLESVTLVDAMEGSDVEEEQELTEITLEDMPSVNDGVEEETKE</sequence>
<evidence type="ECO:0000313" key="12">
    <source>
        <dbReference type="EMBL" id="JAC53548.1"/>
    </source>
</evidence>
<dbReference type="GO" id="GO:0006898">
    <property type="term" value="P:receptor-mediated endocytosis"/>
    <property type="evidence" value="ECO:0007669"/>
    <property type="project" value="TreeGrafter"/>
</dbReference>
<evidence type="ECO:0000256" key="1">
    <source>
        <dbReference type="ARBA" id="ARBA00004251"/>
    </source>
</evidence>
<evidence type="ECO:0000256" key="4">
    <source>
        <dbReference type="ARBA" id="ARBA00022475"/>
    </source>
</evidence>
<dbReference type="EMBL" id="GAKP01005404">
    <property type="protein sequence ID" value="JAC53548.1"/>
    <property type="molecule type" value="Transcribed_RNA"/>
</dbReference>
<dbReference type="PANTHER" id="PTHR14995:SF2">
    <property type="entry name" value="PROTEIN AMNIONLESS"/>
    <property type="match status" value="1"/>
</dbReference>
<keyword evidence="9 10" id="KW-0472">Membrane</keyword>
<accession>A0A034WIF1</accession>
<keyword evidence="5 10" id="KW-0812">Transmembrane</keyword>
<dbReference type="Pfam" id="PF14828">
    <property type="entry name" value="Amnionless"/>
    <property type="match status" value="1"/>
</dbReference>
<comment type="subcellular location">
    <subcellularLocation>
        <location evidence="1">Cell membrane</location>
        <topology evidence="1">Single-pass type I membrane protein</topology>
    </subcellularLocation>
</comment>
<dbReference type="PANTHER" id="PTHR14995">
    <property type="entry name" value="AMNIONLESS"/>
    <property type="match status" value="1"/>
</dbReference>
<evidence type="ECO:0000256" key="2">
    <source>
        <dbReference type="ARBA" id="ARBA00021200"/>
    </source>
</evidence>
<evidence type="ECO:0000256" key="5">
    <source>
        <dbReference type="ARBA" id="ARBA00022692"/>
    </source>
</evidence>
<evidence type="ECO:0000256" key="7">
    <source>
        <dbReference type="ARBA" id="ARBA00022927"/>
    </source>
</evidence>
<keyword evidence="7" id="KW-0653">Protein transport</keyword>
<reference evidence="12" key="1">
    <citation type="journal article" date="2014" name="BMC Genomics">
        <title>Characterizing the developmental transcriptome of the oriental fruit fly, Bactrocera dorsalis (Diptera: Tephritidae) through comparative genomic analysis with Drosophila melanogaster utilizing modENCODE datasets.</title>
        <authorList>
            <person name="Geib S.M."/>
            <person name="Calla B."/>
            <person name="Hall B."/>
            <person name="Hou S."/>
            <person name="Manoukis N.C."/>
        </authorList>
    </citation>
    <scope>NUCLEOTIDE SEQUENCE</scope>
    <source>
        <strain evidence="12">Punador</strain>
    </source>
</reference>
<organism evidence="12">
    <name type="scientific">Bactrocera dorsalis</name>
    <name type="common">Oriental fruit fly</name>
    <name type="synonym">Dacus dorsalis</name>
    <dbReference type="NCBI Taxonomy" id="27457"/>
    <lineage>
        <taxon>Eukaryota</taxon>
        <taxon>Metazoa</taxon>
        <taxon>Ecdysozoa</taxon>
        <taxon>Arthropoda</taxon>
        <taxon>Hexapoda</taxon>
        <taxon>Insecta</taxon>
        <taxon>Pterygota</taxon>
        <taxon>Neoptera</taxon>
        <taxon>Endopterygota</taxon>
        <taxon>Diptera</taxon>
        <taxon>Brachycera</taxon>
        <taxon>Muscomorpha</taxon>
        <taxon>Tephritoidea</taxon>
        <taxon>Tephritidae</taxon>
        <taxon>Bactrocera</taxon>
        <taxon>Bactrocera</taxon>
    </lineage>
</organism>
<keyword evidence="6 11" id="KW-0732">Signal</keyword>
<dbReference type="GO" id="GO:0030139">
    <property type="term" value="C:endocytic vesicle"/>
    <property type="evidence" value="ECO:0007669"/>
    <property type="project" value="TreeGrafter"/>
</dbReference>
<evidence type="ECO:0000256" key="8">
    <source>
        <dbReference type="ARBA" id="ARBA00022989"/>
    </source>
</evidence>
<evidence type="ECO:0000256" key="10">
    <source>
        <dbReference type="SAM" id="Phobius"/>
    </source>
</evidence>
<dbReference type="KEGG" id="bdr:105223917"/>
<name>A0A034WIF1_BACDO</name>
<feature type="chain" id="PRO_5044537658" description="Protein amnionless" evidence="11">
    <location>
        <begin position="22"/>
        <end position="550"/>
    </location>
</feature>
<evidence type="ECO:0000256" key="11">
    <source>
        <dbReference type="SAM" id="SignalP"/>
    </source>
</evidence>
<keyword evidence="3" id="KW-0813">Transport</keyword>
<keyword evidence="8 10" id="KW-1133">Transmembrane helix</keyword>
<evidence type="ECO:0000256" key="3">
    <source>
        <dbReference type="ARBA" id="ARBA00022448"/>
    </source>
</evidence>
<gene>
    <name evidence="12" type="primary">AMNLS</name>
</gene>
<proteinExistence type="predicted"/>
<dbReference type="CTD" id="33199"/>
<evidence type="ECO:0000256" key="9">
    <source>
        <dbReference type="ARBA" id="ARBA00023136"/>
    </source>
</evidence>
<dbReference type="RefSeq" id="XP_011200112.2">
    <property type="nucleotide sequence ID" value="XM_011201810.4"/>
</dbReference>
<dbReference type="OrthoDB" id="1898221at2759"/>
<dbReference type="AlphaFoldDB" id="A0A034WIF1"/>
<dbReference type="GO" id="GO:0015031">
    <property type="term" value="P:protein transport"/>
    <property type="evidence" value="ECO:0007669"/>
    <property type="project" value="UniProtKB-KW"/>
</dbReference>
<keyword evidence="4" id="KW-1003">Cell membrane</keyword>
<feature type="signal peptide" evidence="11">
    <location>
        <begin position="1"/>
        <end position="21"/>
    </location>
</feature>
<evidence type="ECO:0000256" key="6">
    <source>
        <dbReference type="ARBA" id="ARBA00022729"/>
    </source>
</evidence>
<dbReference type="InterPro" id="IPR026112">
    <property type="entry name" value="AMN"/>
</dbReference>
<feature type="transmembrane region" description="Helical" evidence="10">
    <location>
        <begin position="359"/>
        <end position="381"/>
    </location>
</feature>
<dbReference type="GO" id="GO:0016324">
    <property type="term" value="C:apical plasma membrane"/>
    <property type="evidence" value="ECO:0007669"/>
    <property type="project" value="TreeGrafter"/>
</dbReference>